<dbReference type="RefSeq" id="WP_221024137.1">
    <property type="nucleotide sequence ID" value="NZ_JAIEZQ010000001.1"/>
</dbReference>
<dbReference type="InterPro" id="IPR043755">
    <property type="entry name" value="DUF5701"/>
</dbReference>
<accession>A0ABS7RHF3</accession>
<dbReference type="Proteomes" id="UP000754710">
    <property type="component" value="Unassembled WGS sequence"/>
</dbReference>
<evidence type="ECO:0000313" key="1">
    <source>
        <dbReference type="EMBL" id="MBY9074464.1"/>
    </source>
</evidence>
<reference evidence="1 2" key="1">
    <citation type="submission" date="2021-08" db="EMBL/GenBank/DDBJ databases">
        <title>Nocardioides bacterium WL0053 sp. nov., isolated from the sediment.</title>
        <authorList>
            <person name="Wang L."/>
            <person name="Zhang D."/>
            <person name="Zhang A."/>
        </authorList>
    </citation>
    <scope>NUCLEOTIDE SEQUENCE [LARGE SCALE GENOMIC DNA]</scope>
    <source>
        <strain evidence="1 2">WL0053</strain>
    </source>
</reference>
<evidence type="ECO:0000313" key="2">
    <source>
        <dbReference type="Proteomes" id="UP000754710"/>
    </source>
</evidence>
<keyword evidence="2" id="KW-1185">Reference proteome</keyword>
<organism evidence="1 2">
    <name type="scientific">Nocardioides jiangsuensis</name>
    <dbReference type="NCBI Taxonomy" id="2866161"/>
    <lineage>
        <taxon>Bacteria</taxon>
        <taxon>Bacillati</taxon>
        <taxon>Actinomycetota</taxon>
        <taxon>Actinomycetes</taxon>
        <taxon>Propionibacteriales</taxon>
        <taxon>Nocardioidaceae</taxon>
        <taxon>Nocardioides</taxon>
    </lineage>
</organism>
<proteinExistence type="predicted"/>
<name>A0ABS7RHF3_9ACTN</name>
<dbReference type="Pfam" id="PF18959">
    <property type="entry name" value="DUF5701"/>
    <property type="match status" value="1"/>
</dbReference>
<protein>
    <submittedName>
        <fullName evidence="1">DUF5701 family protein</fullName>
    </submittedName>
</protein>
<gene>
    <name evidence="1" type="ORF">K1X13_06500</name>
</gene>
<comment type="caution">
    <text evidence="1">The sequence shown here is derived from an EMBL/GenBank/DDBJ whole genome shotgun (WGS) entry which is preliminary data.</text>
</comment>
<sequence length="233" mass="24604">MSETGTTSGRRRHTAGWAVARGEDVDLAPTPEAELDRQLGNLCDKGYPELAGMSPGGLRDHLAPLGELLPKAFASTPRSLPFLLVVTSRLVPTVAAVERFAVRGRPGFTDMADELGGYAPIPEVEPPEADAYLLVDVDTGAGTLGVRPTDALPVLLGAGRSPLTIDEGVALVTHFPKVLTTRNAFQSLGSRAANKRVPSFWVSKGAPRLGWCWAGNPHTWLGAASAAARYGSR</sequence>
<dbReference type="EMBL" id="JAIEZQ010000001">
    <property type="protein sequence ID" value="MBY9074464.1"/>
    <property type="molecule type" value="Genomic_DNA"/>
</dbReference>